<dbReference type="SUPFAM" id="SSF51905">
    <property type="entry name" value="FAD/NAD(P)-binding domain"/>
    <property type="match status" value="1"/>
</dbReference>
<keyword evidence="3" id="KW-1185">Reference proteome</keyword>
<evidence type="ECO:0008006" key="4">
    <source>
        <dbReference type="Google" id="ProtNLM"/>
    </source>
</evidence>
<dbReference type="InterPro" id="IPR036188">
    <property type="entry name" value="FAD/NAD-bd_sf"/>
</dbReference>
<feature type="transmembrane region" description="Helical" evidence="1">
    <location>
        <begin position="6"/>
        <end position="26"/>
    </location>
</feature>
<reference evidence="2 3" key="1">
    <citation type="journal article" date="2015" name="Fungal Genet. Biol.">
        <title>Evolution of novel wood decay mechanisms in Agaricales revealed by the genome sequences of Fistulina hepatica and Cylindrobasidium torrendii.</title>
        <authorList>
            <person name="Floudas D."/>
            <person name="Held B.W."/>
            <person name="Riley R."/>
            <person name="Nagy L.G."/>
            <person name="Koehler G."/>
            <person name="Ransdell A.S."/>
            <person name="Younus H."/>
            <person name="Chow J."/>
            <person name="Chiniquy J."/>
            <person name="Lipzen A."/>
            <person name="Tritt A."/>
            <person name="Sun H."/>
            <person name="Haridas S."/>
            <person name="LaButti K."/>
            <person name="Ohm R.A."/>
            <person name="Kues U."/>
            <person name="Blanchette R.A."/>
            <person name="Grigoriev I.V."/>
            <person name="Minto R.E."/>
            <person name="Hibbett D.S."/>
        </authorList>
    </citation>
    <scope>NUCLEOTIDE SEQUENCE [LARGE SCALE GENOMIC DNA]</scope>
    <source>
        <strain evidence="2 3">FP15055 ss-10</strain>
    </source>
</reference>
<name>A0A0D7AXE1_9AGAR</name>
<evidence type="ECO:0000256" key="1">
    <source>
        <dbReference type="SAM" id="Phobius"/>
    </source>
</evidence>
<keyword evidence="1" id="KW-0812">Transmembrane</keyword>
<evidence type="ECO:0000313" key="3">
    <source>
        <dbReference type="Proteomes" id="UP000054007"/>
    </source>
</evidence>
<organism evidence="2 3">
    <name type="scientific">Cylindrobasidium torrendii FP15055 ss-10</name>
    <dbReference type="NCBI Taxonomy" id="1314674"/>
    <lineage>
        <taxon>Eukaryota</taxon>
        <taxon>Fungi</taxon>
        <taxon>Dikarya</taxon>
        <taxon>Basidiomycota</taxon>
        <taxon>Agaricomycotina</taxon>
        <taxon>Agaricomycetes</taxon>
        <taxon>Agaricomycetidae</taxon>
        <taxon>Agaricales</taxon>
        <taxon>Marasmiineae</taxon>
        <taxon>Physalacriaceae</taxon>
        <taxon>Cylindrobasidium</taxon>
    </lineage>
</organism>
<accession>A0A0D7AXE1</accession>
<dbReference type="AlphaFoldDB" id="A0A0D7AXE1"/>
<sequence length="548" mass="62000">MNAFTTLWFPAVTVTVAVYYGVGMIWEYIRRVLIAKHTIWYDTPRLGQKRLDSAKIPGIAVICGGSVGGLFAARVCSDHFERVVIIEPESWLTTEDGRRTDSWNQENKRARVMQYYSVHAFQNGLYRVLQQVFGPNLFKECAARDIQVGETDFQSRNWGIPTKDPRPYFGGKLPTTLWAGRRGFETLLRHLTLDKTSYPNIEQIVGTVTGFTLDPARPDHLKSVTYRDAEGGNQDIDATLVVGAQRLINAGGVKWLKRLGLAQDIKKRTYDPKMQYINYEFSPLPELGRQLPIPGGFDKEDGGGIIVCVPLASLDRRFFSMYRIDGHRIILGCGGWAPDIETPRNIDDIIDYARSLNLVQPLPEWVYETLEILRGCEDNMVLKRVTAPASYWTQYHTCPDLPSNFVALGDAVARLNPVYAQGTIKSFYGGVCINNLLDTSRAEASLPPNFSRDFFKMQADKIALLWAGPKTNDYSFCTTIPEEGETLKSGAFLRKYLSQLSNLCTEDAYINFLFTKNFALMDTAPIDLFHPRVVYRALKRWACTLVKY</sequence>
<keyword evidence="1" id="KW-1133">Transmembrane helix</keyword>
<protein>
    <recommendedName>
        <fullName evidence="4">FAD/NAD(P)-binding domain-containing protein</fullName>
    </recommendedName>
</protein>
<gene>
    <name evidence="2" type="ORF">CYLTODRAFT_458461</name>
</gene>
<proteinExistence type="predicted"/>
<dbReference type="OrthoDB" id="10051892at2759"/>
<keyword evidence="1" id="KW-0472">Membrane</keyword>
<dbReference type="Proteomes" id="UP000054007">
    <property type="component" value="Unassembled WGS sequence"/>
</dbReference>
<dbReference type="EMBL" id="KN880726">
    <property type="protein sequence ID" value="KIY63038.1"/>
    <property type="molecule type" value="Genomic_DNA"/>
</dbReference>
<evidence type="ECO:0000313" key="2">
    <source>
        <dbReference type="EMBL" id="KIY63038.1"/>
    </source>
</evidence>